<dbReference type="AlphaFoldDB" id="A0A225ME01"/>
<keyword evidence="3" id="KW-1185">Reference proteome</keyword>
<dbReference type="EMBL" id="NJIH01000008">
    <property type="protein sequence ID" value="OWT58290.1"/>
    <property type="molecule type" value="Genomic_DNA"/>
</dbReference>
<evidence type="ECO:0000313" key="3">
    <source>
        <dbReference type="Proteomes" id="UP000214603"/>
    </source>
</evidence>
<gene>
    <name evidence="2" type="ORF">CEY11_14965</name>
</gene>
<organism evidence="2 3">
    <name type="scientific">Candidimonas nitroreducens</name>
    <dbReference type="NCBI Taxonomy" id="683354"/>
    <lineage>
        <taxon>Bacteria</taxon>
        <taxon>Pseudomonadati</taxon>
        <taxon>Pseudomonadota</taxon>
        <taxon>Betaproteobacteria</taxon>
        <taxon>Burkholderiales</taxon>
        <taxon>Alcaligenaceae</taxon>
        <taxon>Candidimonas</taxon>
    </lineage>
</organism>
<evidence type="ECO:0000313" key="2">
    <source>
        <dbReference type="EMBL" id="OWT58290.1"/>
    </source>
</evidence>
<dbReference type="Proteomes" id="UP000214603">
    <property type="component" value="Unassembled WGS sequence"/>
</dbReference>
<comment type="caution">
    <text evidence="2">The sequence shown here is derived from an EMBL/GenBank/DDBJ whole genome shotgun (WGS) entry which is preliminary data.</text>
</comment>
<reference evidence="3" key="1">
    <citation type="submission" date="2017-06" db="EMBL/GenBank/DDBJ databases">
        <title>Herbaspirillum phytohormonus sp. nov., isolated from the root nodule of Robinia pseudoacacia in lead-zinc mine.</title>
        <authorList>
            <person name="Fan M."/>
            <person name="Lin Y."/>
        </authorList>
    </citation>
    <scope>NUCLEOTIDE SEQUENCE [LARGE SCALE GENOMIC DNA]</scope>
    <source>
        <strain evidence="3">SC-089</strain>
    </source>
</reference>
<name>A0A225ME01_9BURK</name>
<evidence type="ECO:0000256" key="1">
    <source>
        <dbReference type="SAM" id="MobiDB-lite"/>
    </source>
</evidence>
<sequence length="76" mass="8008">MLMNGSCLQGFEIPYYCASAAMYGSRALSSPPAAPLAQEALRAVARGSAAPAGMPAEGLAARFKSRRRLPNERPEP</sequence>
<accession>A0A225ME01</accession>
<proteinExistence type="predicted"/>
<protein>
    <submittedName>
        <fullName evidence="2">Uncharacterized protein</fullName>
    </submittedName>
</protein>
<feature type="region of interest" description="Disordered" evidence="1">
    <location>
        <begin position="55"/>
        <end position="76"/>
    </location>
</feature>